<dbReference type="GO" id="GO:0005524">
    <property type="term" value="F:ATP binding"/>
    <property type="evidence" value="ECO:0007669"/>
    <property type="project" value="UniProtKB-KW"/>
</dbReference>
<keyword evidence="1" id="KW-0235">DNA replication</keyword>
<dbReference type="GO" id="GO:0006261">
    <property type="term" value="P:DNA-templated DNA replication"/>
    <property type="evidence" value="ECO:0007669"/>
    <property type="project" value="TreeGrafter"/>
</dbReference>
<dbReference type="SUPFAM" id="SSF52540">
    <property type="entry name" value="P-loop containing nucleoside triphosphate hydrolases"/>
    <property type="match status" value="1"/>
</dbReference>
<dbReference type="GO" id="GO:0005634">
    <property type="term" value="C:nucleus"/>
    <property type="evidence" value="ECO:0007669"/>
    <property type="project" value="TreeGrafter"/>
</dbReference>
<protein>
    <recommendedName>
        <fullName evidence="5">AAA+ ATPase domain-containing protein</fullName>
    </recommendedName>
</protein>
<dbReference type="Gene3D" id="1.20.272.10">
    <property type="match status" value="1"/>
</dbReference>
<dbReference type="Gene3D" id="1.10.8.60">
    <property type="match status" value="1"/>
</dbReference>
<dbReference type="SMART" id="SM00382">
    <property type="entry name" value="AAA"/>
    <property type="match status" value="1"/>
</dbReference>
<evidence type="ECO:0000313" key="6">
    <source>
        <dbReference type="EMBL" id="QHS77167.1"/>
    </source>
</evidence>
<feature type="domain" description="AAA+ ATPase" evidence="5">
    <location>
        <begin position="59"/>
        <end position="191"/>
    </location>
</feature>
<dbReference type="InterPro" id="IPR027417">
    <property type="entry name" value="P-loop_NTPase"/>
</dbReference>
<dbReference type="SUPFAM" id="SSF48019">
    <property type="entry name" value="post-AAA+ oligomerization domain-like"/>
    <property type="match status" value="1"/>
</dbReference>
<evidence type="ECO:0000259" key="5">
    <source>
        <dbReference type="SMART" id="SM00382"/>
    </source>
</evidence>
<dbReference type="NCBIfam" id="NF001679">
    <property type="entry name" value="PRK00440.1"/>
    <property type="match status" value="1"/>
</dbReference>
<organism evidence="6">
    <name type="scientific">viral metagenome</name>
    <dbReference type="NCBI Taxonomy" id="1070528"/>
    <lineage>
        <taxon>unclassified sequences</taxon>
        <taxon>metagenomes</taxon>
        <taxon>organismal metagenomes</taxon>
    </lineage>
</organism>
<dbReference type="PANTHER" id="PTHR11669:SF9">
    <property type="entry name" value="REPLICATION FACTOR C SUBUNIT 5"/>
    <property type="match status" value="1"/>
</dbReference>
<dbReference type="PANTHER" id="PTHR11669">
    <property type="entry name" value="REPLICATION FACTOR C / DNA POLYMERASE III GAMMA-TAU SUBUNIT"/>
    <property type="match status" value="1"/>
</dbReference>
<dbReference type="CDD" id="cd00009">
    <property type="entry name" value="AAA"/>
    <property type="match status" value="1"/>
</dbReference>
<evidence type="ECO:0000256" key="1">
    <source>
        <dbReference type="ARBA" id="ARBA00022705"/>
    </source>
</evidence>
<dbReference type="GO" id="GO:0003689">
    <property type="term" value="F:DNA clamp loader activity"/>
    <property type="evidence" value="ECO:0007669"/>
    <property type="project" value="TreeGrafter"/>
</dbReference>
<dbReference type="GO" id="GO:0005663">
    <property type="term" value="C:DNA replication factor C complex"/>
    <property type="evidence" value="ECO:0007669"/>
    <property type="project" value="TreeGrafter"/>
</dbReference>
<accession>A0A6C0ABT5</accession>
<evidence type="ECO:0000256" key="4">
    <source>
        <dbReference type="SAM" id="MobiDB-lite"/>
    </source>
</evidence>
<dbReference type="InterPro" id="IPR003959">
    <property type="entry name" value="ATPase_AAA_core"/>
</dbReference>
<dbReference type="Pfam" id="PF00004">
    <property type="entry name" value="AAA"/>
    <property type="match status" value="1"/>
</dbReference>
<evidence type="ECO:0000256" key="3">
    <source>
        <dbReference type="ARBA" id="ARBA00022840"/>
    </source>
</evidence>
<dbReference type="InterPro" id="IPR013748">
    <property type="entry name" value="Rep_factorC_C"/>
</dbReference>
<dbReference type="EMBL" id="MN740543">
    <property type="protein sequence ID" value="QHS77167.1"/>
    <property type="molecule type" value="Genomic_DNA"/>
</dbReference>
<dbReference type="GO" id="GO:0003677">
    <property type="term" value="F:DNA binding"/>
    <property type="evidence" value="ECO:0007669"/>
    <property type="project" value="InterPro"/>
</dbReference>
<keyword evidence="3" id="KW-0067">ATP-binding</keyword>
<reference evidence="6" key="1">
    <citation type="journal article" date="2020" name="Nature">
        <title>Giant virus diversity and host interactions through global metagenomics.</title>
        <authorList>
            <person name="Schulz F."/>
            <person name="Roux S."/>
            <person name="Paez-Espino D."/>
            <person name="Jungbluth S."/>
            <person name="Walsh D.A."/>
            <person name="Denef V.J."/>
            <person name="McMahon K.D."/>
            <person name="Konstantinidis K.T."/>
            <person name="Eloe-Fadrosh E.A."/>
            <person name="Kyrpides N.C."/>
            <person name="Woyke T."/>
        </authorList>
    </citation>
    <scope>NUCLEOTIDE SEQUENCE</scope>
    <source>
        <strain evidence="6">GVMAG-S-1004661-13</strain>
    </source>
</reference>
<dbReference type="GO" id="GO:0006281">
    <property type="term" value="P:DNA repair"/>
    <property type="evidence" value="ECO:0007669"/>
    <property type="project" value="TreeGrafter"/>
</dbReference>
<proteinExistence type="predicted"/>
<feature type="region of interest" description="Disordered" evidence="4">
    <location>
        <begin position="1"/>
        <end position="23"/>
    </location>
</feature>
<dbReference type="Gene3D" id="3.40.50.300">
    <property type="entry name" value="P-loop containing nucleotide triphosphate hydrolases"/>
    <property type="match status" value="1"/>
</dbReference>
<name>A0A6C0ABT5_9ZZZZ</name>
<keyword evidence="2" id="KW-0547">Nucleotide-binding</keyword>
<dbReference type="InterPro" id="IPR050238">
    <property type="entry name" value="DNA_Rep/Repair_Clamp_Loader"/>
</dbReference>
<dbReference type="GO" id="GO:0016887">
    <property type="term" value="F:ATP hydrolysis activity"/>
    <property type="evidence" value="ECO:0007669"/>
    <property type="project" value="InterPro"/>
</dbReference>
<dbReference type="AlphaFoldDB" id="A0A6C0ABT5"/>
<dbReference type="InterPro" id="IPR008921">
    <property type="entry name" value="DNA_pol3_clamp-load_cplx_C"/>
</dbReference>
<dbReference type="InterPro" id="IPR003593">
    <property type="entry name" value="AAA+_ATPase"/>
</dbReference>
<dbReference type="FunFam" id="3.40.50.300:FF:000129">
    <property type="entry name" value="Replication factor C subunit 5"/>
    <property type="match status" value="1"/>
</dbReference>
<dbReference type="InterPro" id="IPR047854">
    <property type="entry name" value="RFC_lid"/>
</dbReference>
<evidence type="ECO:0000256" key="2">
    <source>
        <dbReference type="ARBA" id="ARBA00022741"/>
    </source>
</evidence>
<dbReference type="CDD" id="cd18140">
    <property type="entry name" value="HLD_clamp_RFC"/>
    <property type="match status" value="1"/>
</dbReference>
<sequence>MNDFNPFDDYSDDDIDNKTTKENNTNLPWIEKYRPKQLSDIASHEKIMGSLKVFIQDESLPHILFYGPPGTGKTSTIQAYARQIYGDSYSFMVMEINASEDRGIDLVRNKIKQFASSTNYFQKLSGGDQKYKLIILDEVDAMTEDAQSILRYVMDNYVGNTRFCLICNYIKNIDEALQSRCTCFRFSPIPDKEMTKIIKKISEKENLTITKSGIDSLIKISNGDLRKVLNNLQSLGMIYDKITESKIDKCFGYPSKDQIGNILQYLTNSSIEESYNEIENLIKEHGLSLSDIINELFRHLKDKIQNDETIDKKTKNIYAEYISRLRCIEVNQSINSSDTIQISGTVSCFKI</sequence>
<dbReference type="Pfam" id="PF08542">
    <property type="entry name" value="Rep_fac_C"/>
    <property type="match status" value="1"/>
</dbReference>